<organism evidence="1 2">
    <name type="scientific">Vitis vinifera</name>
    <name type="common">Grape</name>
    <dbReference type="NCBI Taxonomy" id="29760"/>
    <lineage>
        <taxon>Eukaryota</taxon>
        <taxon>Viridiplantae</taxon>
        <taxon>Streptophyta</taxon>
        <taxon>Embryophyta</taxon>
        <taxon>Tracheophyta</taxon>
        <taxon>Spermatophyta</taxon>
        <taxon>Magnoliopsida</taxon>
        <taxon>eudicotyledons</taxon>
        <taxon>Gunneridae</taxon>
        <taxon>Pentapetalae</taxon>
        <taxon>rosids</taxon>
        <taxon>Vitales</taxon>
        <taxon>Vitaceae</taxon>
        <taxon>Viteae</taxon>
        <taxon>Vitis</taxon>
    </lineage>
</organism>
<dbReference type="EMBL" id="FN594959">
    <property type="protein sequence ID" value="CBI17620.3"/>
    <property type="molecule type" value="Genomic_DNA"/>
</dbReference>
<dbReference type="Proteomes" id="UP000009183">
    <property type="component" value="Chromosome 4"/>
</dbReference>
<keyword evidence="2" id="KW-1185">Reference proteome</keyword>
<dbReference type="AlphaFoldDB" id="D7SPP1"/>
<name>D7SPP1_VITVI</name>
<proteinExistence type="predicted"/>
<dbReference type="InParanoid" id="D7SPP1"/>
<evidence type="ECO:0000313" key="1">
    <source>
        <dbReference type="EMBL" id="CBI17620.3"/>
    </source>
</evidence>
<sequence>MGRKTFFFKEHGGLHHIPLSAGQQRLLVLAKWCQCQFHCRISYPLMSHILLGLLYGNLCIH</sequence>
<accession>D7SPP1</accession>
<evidence type="ECO:0000313" key="2">
    <source>
        <dbReference type="Proteomes" id="UP000009183"/>
    </source>
</evidence>
<dbReference type="PaxDb" id="29760-VIT_04s0023g00630.t01"/>
<dbReference type="HOGENOM" id="CLU_2927321_0_0_1"/>
<gene>
    <name evidence="1" type="ordered locus">VIT_04s0023g00630</name>
</gene>
<protein>
    <submittedName>
        <fullName evidence="1">Uncharacterized protein</fullName>
    </submittedName>
</protein>
<reference evidence="2" key="1">
    <citation type="journal article" date="2007" name="Nature">
        <title>The grapevine genome sequence suggests ancestral hexaploidization in major angiosperm phyla.</title>
        <authorList>
            <consortium name="The French-Italian Public Consortium for Grapevine Genome Characterization."/>
            <person name="Jaillon O."/>
            <person name="Aury J.-M."/>
            <person name="Noel B."/>
            <person name="Policriti A."/>
            <person name="Clepet C."/>
            <person name="Casagrande A."/>
            <person name="Choisne N."/>
            <person name="Aubourg S."/>
            <person name="Vitulo N."/>
            <person name="Jubin C."/>
            <person name="Vezzi A."/>
            <person name="Legeai F."/>
            <person name="Hugueney P."/>
            <person name="Dasilva C."/>
            <person name="Horner D."/>
            <person name="Mica E."/>
            <person name="Jublot D."/>
            <person name="Poulain J."/>
            <person name="Bruyere C."/>
            <person name="Billault A."/>
            <person name="Segurens B."/>
            <person name="Gouyvenoux M."/>
            <person name="Ugarte E."/>
            <person name="Cattonaro F."/>
            <person name="Anthouard V."/>
            <person name="Vico V."/>
            <person name="Del Fabbro C."/>
            <person name="Alaux M."/>
            <person name="Di Gaspero G."/>
            <person name="Dumas V."/>
            <person name="Felice N."/>
            <person name="Paillard S."/>
            <person name="Juman I."/>
            <person name="Moroldo M."/>
            <person name="Scalabrin S."/>
            <person name="Canaguier A."/>
            <person name="Le Clainche I."/>
            <person name="Malacrida G."/>
            <person name="Durand E."/>
            <person name="Pesole G."/>
            <person name="Laucou V."/>
            <person name="Chatelet P."/>
            <person name="Merdinoglu D."/>
            <person name="Delledonne M."/>
            <person name="Pezzotti M."/>
            <person name="Lecharny A."/>
            <person name="Scarpelli C."/>
            <person name="Artiguenave F."/>
            <person name="Pe M.E."/>
            <person name="Valle G."/>
            <person name="Morgante M."/>
            <person name="Caboche M."/>
            <person name="Adam-Blondon A.-F."/>
            <person name="Weissenbach J."/>
            <person name="Quetier F."/>
            <person name="Wincker P."/>
        </authorList>
    </citation>
    <scope>NUCLEOTIDE SEQUENCE [LARGE SCALE GENOMIC DNA]</scope>
    <source>
        <strain evidence="2">cv. Pinot noir / PN40024</strain>
    </source>
</reference>